<proteinExistence type="predicted"/>
<organism evidence="4 5">
    <name type="scientific">Salinimicrobium marinum</name>
    <dbReference type="NCBI Taxonomy" id="680283"/>
    <lineage>
        <taxon>Bacteria</taxon>
        <taxon>Pseudomonadati</taxon>
        <taxon>Bacteroidota</taxon>
        <taxon>Flavobacteriia</taxon>
        <taxon>Flavobacteriales</taxon>
        <taxon>Flavobacteriaceae</taxon>
        <taxon>Salinimicrobium</taxon>
    </lineage>
</organism>
<dbReference type="InterPro" id="IPR036691">
    <property type="entry name" value="Endo/exonu/phosph_ase_sf"/>
</dbReference>
<dbReference type="Pfam" id="PF03372">
    <property type="entry name" value="Exo_endo_phos"/>
    <property type="match status" value="1"/>
</dbReference>
<keyword evidence="5" id="KW-1185">Reference proteome</keyword>
<gene>
    <name evidence="4" type="ORF">GCM10007103_04280</name>
</gene>
<feature type="transmembrane region" description="Helical" evidence="2">
    <location>
        <begin position="6"/>
        <end position="24"/>
    </location>
</feature>
<evidence type="ECO:0000256" key="1">
    <source>
        <dbReference type="SAM" id="MobiDB-lite"/>
    </source>
</evidence>
<feature type="region of interest" description="Disordered" evidence="1">
    <location>
        <begin position="326"/>
        <end position="362"/>
    </location>
</feature>
<keyword evidence="4" id="KW-0255">Endonuclease</keyword>
<keyword evidence="4" id="KW-0378">Hydrolase</keyword>
<keyword evidence="2" id="KW-0472">Membrane</keyword>
<dbReference type="AlphaFoldDB" id="A0A918S6Y0"/>
<dbReference type="RefSeq" id="WP_189602982.1">
    <property type="nucleotide sequence ID" value="NZ_BMXB01000001.1"/>
</dbReference>
<evidence type="ECO:0000313" key="4">
    <source>
        <dbReference type="EMBL" id="GHA26114.1"/>
    </source>
</evidence>
<dbReference type="EMBL" id="BMXB01000001">
    <property type="protein sequence ID" value="GHA26114.1"/>
    <property type="molecule type" value="Genomic_DNA"/>
</dbReference>
<feature type="domain" description="Endonuclease/exonuclease/phosphatase" evidence="3">
    <location>
        <begin position="110"/>
        <end position="314"/>
    </location>
</feature>
<name>A0A918S6Y0_9FLAO</name>
<feature type="compositionally biased region" description="Basic and acidic residues" evidence="1">
    <location>
        <begin position="345"/>
        <end position="362"/>
    </location>
</feature>
<dbReference type="Proteomes" id="UP000610456">
    <property type="component" value="Unassembled WGS sequence"/>
</dbReference>
<feature type="compositionally biased region" description="Acidic residues" evidence="1">
    <location>
        <begin position="333"/>
        <end position="344"/>
    </location>
</feature>
<evidence type="ECO:0000259" key="3">
    <source>
        <dbReference type="Pfam" id="PF03372"/>
    </source>
</evidence>
<accession>A0A918S6Y0</accession>
<keyword evidence="2" id="KW-0812">Transmembrane</keyword>
<evidence type="ECO:0000313" key="5">
    <source>
        <dbReference type="Proteomes" id="UP000610456"/>
    </source>
</evidence>
<evidence type="ECO:0000256" key="2">
    <source>
        <dbReference type="SAM" id="Phobius"/>
    </source>
</evidence>
<dbReference type="Gene3D" id="3.60.10.10">
    <property type="entry name" value="Endonuclease/exonuclease/phosphatase"/>
    <property type="match status" value="1"/>
</dbReference>
<comment type="caution">
    <text evidence="4">The sequence shown here is derived from an EMBL/GenBank/DDBJ whole genome shotgun (WGS) entry which is preliminary data.</text>
</comment>
<sequence length="362" mass="42310">MTIPEIVLLICSVLMLIPTLASLTKFDQWWVRGFDFPRLQICFLIILVLAFSLFYYTFEETWQVVLVSLLFASFVYQAIKIYPYTILAKKQVLKYKGSSQTSHISILVSNVLTTNDNYSKLIARVHKKQPDIVLTLETDKKWEDAISELEEDYPFTVKIPQDNLYGMHLYSKLELEEIEVKYLISDEIPSIHGYTRLRSGEKVHIHCLHPKPPSPTEDSTSTNRDAELLLIGREIKPKEEPVLVFGDLNDVAWSRTTRLFQRISGLLDPRIGRGFYNTYHTGYSFFRWPLDHIFHTEDFCLVEIKRLKSIGSDHFPMYVKLNYEPRKQHLQDEPEEADSEEKEWADEKIEKGEEKEGKSYNS</sequence>
<reference evidence="4" key="2">
    <citation type="submission" date="2020-09" db="EMBL/GenBank/DDBJ databases">
        <authorList>
            <person name="Sun Q."/>
            <person name="Kim S."/>
        </authorList>
    </citation>
    <scope>NUCLEOTIDE SEQUENCE</scope>
    <source>
        <strain evidence="4">KCTC 12719</strain>
    </source>
</reference>
<keyword evidence="2" id="KW-1133">Transmembrane helix</keyword>
<feature type="transmembrane region" description="Helical" evidence="2">
    <location>
        <begin position="62"/>
        <end position="79"/>
    </location>
</feature>
<dbReference type="GO" id="GO:0004519">
    <property type="term" value="F:endonuclease activity"/>
    <property type="evidence" value="ECO:0007669"/>
    <property type="project" value="UniProtKB-KW"/>
</dbReference>
<dbReference type="SUPFAM" id="SSF56219">
    <property type="entry name" value="DNase I-like"/>
    <property type="match status" value="1"/>
</dbReference>
<feature type="transmembrane region" description="Helical" evidence="2">
    <location>
        <begin position="36"/>
        <end position="56"/>
    </location>
</feature>
<dbReference type="InterPro" id="IPR005135">
    <property type="entry name" value="Endo/exonuclease/phosphatase"/>
</dbReference>
<protein>
    <submittedName>
        <fullName evidence="4">Endonuclease</fullName>
    </submittedName>
</protein>
<reference evidence="4" key="1">
    <citation type="journal article" date="2014" name="Int. J. Syst. Evol. Microbiol.">
        <title>Complete genome sequence of Corynebacterium casei LMG S-19264T (=DSM 44701T), isolated from a smear-ripened cheese.</title>
        <authorList>
            <consortium name="US DOE Joint Genome Institute (JGI-PGF)"/>
            <person name="Walter F."/>
            <person name="Albersmeier A."/>
            <person name="Kalinowski J."/>
            <person name="Ruckert C."/>
        </authorList>
    </citation>
    <scope>NUCLEOTIDE SEQUENCE</scope>
    <source>
        <strain evidence="4">KCTC 12719</strain>
    </source>
</reference>
<keyword evidence="4" id="KW-0540">Nuclease</keyword>